<evidence type="ECO:0000259" key="3">
    <source>
        <dbReference type="Pfam" id="PF12708"/>
    </source>
</evidence>
<evidence type="ECO:0000313" key="5">
    <source>
        <dbReference type="EMBL" id="QEH34759.1"/>
    </source>
</evidence>
<dbReference type="InterPro" id="IPR011050">
    <property type="entry name" value="Pectin_lyase_fold/virulence"/>
</dbReference>
<keyword evidence="5" id="KW-0378">Hydrolase</keyword>
<dbReference type="InterPro" id="IPR039448">
    <property type="entry name" value="Beta_helix"/>
</dbReference>
<dbReference type="SUPFAM" id="SSF51126">
    <property type="entry name" value="Pectin lyase-like"/>
    <property type="match status" value="1"/>
</dbReference>
<feature type="domain" description="Right handed beta helix" evidence="4">
    <location>
        <begin position="166"/>
        <end position="278"/>
    </location>
</feature>
<dbReference type="OrthoDB" id="9795222at2"/>
<evidence type="ECO:0000259" key="4">
    <source>
        <dbReference type="Pfam" id="PF13229"/>
    </source>
</evidence>
<dbReference type="RefSeq" id="WP_148594635.1">
    <property type="nucleotide sequence ID" value="NZ_CP042997.1"/>
</dbReference>
<dbReference type="Pfam" id="PF12708">
    <property type="entry name" value="Pect-lyase_RHGA_epim"/>
    <property type="match status" value="1"/>
</dbReference>
<accession>A0A5B9W3D4</accession>
<evidence type="ECO:0000256" key="2">
    <source>
        <dbReference type="SAM" id="SignalP"/>
    </source>
</evidence>
<evidence type="ECO:0000256" key="1">
    <source>
        <dbReference type="SAM" id="MobiDB-lite"/>
    </source>
</evidence>
<feature type="chain" id="PRO_5022863087" evidence="2">
    <location>
        <begin position="34"/>
        <end position="473"/>
    </location>
</feature>
<proteinExistence type="predicted"/>
<keyword evidence="6" id="KW-1185">Reference proteome</keyword>
<evidence type="ECO:0000313" key="6">
    <source>
        <dbReference type="Proteomes" id="UP000324233"/>
    </source>
</evidence>
<dbReference type="InterPro" id="IPR024535">
    <property type="entry name" value="RHGA/B-epi-like_pectate_lyase"/>
</dbReference>
<gene>
    <name evidence="5" type="primary">pehX</name>
    <name evidence="5" type="ORF">OJF2_33010</name>
</gene>
<keyword evidence="5" id="KW-0326">Glycosidase</keyword>
<dbReference type="KEGG" id="agv:OJF2_33010"/>
<dbReference type="EMBL" id="CP042997">
    <property type="protein sequence ID" value="QEH34759.1"/>
    <property type="molecule type" value="Genomic_DNA"/>
</dbReference>
<dbReference type="InterPro" id="IPR012334">
    <property type="entry name" value="Pectin_lyas_fold"/>
</dbReference>
<dbReference type="EC" id="3.2.1.82" evidence="5"/>
<dbReference type="InterPro" id="IPR006626">
    <property type="entry name" value="PbH1"/>
</dbReference>
<organism evidence="5 6">
    <name type="scientific">Aquisphaera giovannonii</name>
    <dbReference type="NCBI Taxonomy" id="406548"/>
    <lineage>
        <taxon>Bacteria</taxon>
        <taxon>Pseudomonadati</taxon>
        <taxon>Planctomycetota</taxon>
        <taxon>Planctomycetia</taxon>
        <taxon>Isosphaerales</taxon>
        <taxon>Isosphaeraceae</taxon>
        <taxon>Aquisphaera</taxon>
    </lineage>
</organism>
<dbReference type="Gene3D" id="2.160.20.10">
    <property type="entry name" value="Single-stranded right-handed beta-helix, Pectin lyase-like"/>
    <property type="match status" value="1"/>
</dbReference>
<dbReference type="GO" id="GO:0033917">
    <property type="term" value="F:exo-poly-alpha-galacturonosidase activity"/>
    <property type="evidence" value="ECO:0007669"/>
    <property type="project" value="UniProtKB-EC"/>
</dbReference>
<dbReference type="PANTHER" id="PTHR31339:SF9">
    <property type="entry name" value="PLASMIN AND FIBRONECTIN-BINDING PROTEIN A"/>
    <property type="match status" value="1"/>
</dbReference>
<keyword evidence="2" id="KW-0732">Signal</keyword>
<reference evidence="5 6" key="1">
    <citation type="submission" date="2019-08" db="EMBL/GenBank/DDBJ databases">
        <title>Deep-cultivation of Planctomycetes and their phenomic and genomic characterization uncovers novel biology.</title>
        <authorList>
            <person name="Wiegand S."/>
            <person name="Jogler M."/>
            <person name="Boedeker C."/>
            <person name="Pinto D."/>
            <person name="Vollmers J."/>
            <person name="Rivas-Marin E."/>
            <person name="Kohn T."/>
            <person name="Peeters S.H."/>
            <person name="Heuer A."/>
            <person name="Rast P."/>
            <person name="Oberbeckmann S."/>
            <person name="Bunk B."/>
            <person name="Jeske O."/>
            <person name="Meyerdierks A."/>
            <person name="Storesund J.E."/>
            <person name="Kallscheuer N."/>
            <person name="Luecker S."/>
            <person name="Lage O.M."/>
            <person name="Pohl T."/>
            <person name="Merkel B.J."/>
            <person name="Hornburger P."/>
            <person name="Mueller R.-W."/>
            <person name="Bruemmer F."/>
            <person name="Labrenz M."/>
            <person name="Spormann A.M."/>
            <person name="Op den Camp H."/>
            <person name="Overmann J."/>
            <person name="Amann R."/>
            <person name="Jetten M.S.M."/>
            <person name="Mascher T."/>
            <person name="Medema M.H."/>
            <person name="Devos D.P."/>
            <person name="Kaster A.-K."/>
            <person name="Ovreas L."/>
            <person name="Rohde M."/>
            <person name="Galperin M.Y."/>
            <person name="Jogler C."/>
        </authorList>
    </citation>
    <scope>NUCLEOTIDE SEQUENCE [LARGE SCALE GENOMIC DNA]</scope>
    <source>
        <strain evidence="5 6">OJF2</strain>
    </source>
</reference>
<protein>
    <submittedName>
        <fullName evidence="5">Exo-poly-alpha-D-galacturonosidase</fullName>
        <ecNumber evidence="5">3.2.1.82</ecNumber>
    </submittedName>
</protein>
<dbReference type="AlphaFoldDB" id="A0A5B9W3D4"/>
<name>A0A5B9W3D4_9BACT</name>
<sequence precursor="true">MESLPMRPMARLYALRLMVLVPLSLLPAGGALAAPGEFDVRDHGAKGDGKTIDTDAINRTVAACGEAGGGVVRLPAGRYLSGTVRLRSGATLRLDAGAAIVGTPDLTAYEGFVPPAGAIEARWRNWHRALVLGVDVHDVAIVGEGMIDGNNVRDRHGEEGVRGPHAVLLGHSRGIAIRGVTVRDAANYAVMLEECSDVQVVGASFVGGWDGVHFRGWSEDEPCRDVSIVDCRFATGDDAIAGRYWRDVLIRGCEVNSSCNGIRLIGPAHGLIVHDCLFFGPGRRPHITSGRTKMLSGINLQPGAWDPTRGRLDDVLISDVTMRNVQTPVYLSVRDGNTCGTVTVERLSATGVYEAAISAEGWADRPIDRLVLRDVSAEFAGGGTKEQADRRVERPGIEARPLPAWGLFARNVGELALDGVRLRLATPDARPAIRAEHVGRMRVEDLRHDPRAGGGEAILVEDVGERVGGPSRP</sequence>
<dbReference type="PANTHER" id="PTHR31339">
    <property type="entry name" value="PECTIN LYASE-RELATED"/>
    <property type="match status" value="1"/>
</dbReference>
<feature type="region of interest" description="Disordered" evidence="1">
    <location>
        <begin position="451"/>
        <end position="473"/>
    </location>
</feature>
<feature type="domain" description="Rhamnogalacturonase A/B/Epimerase-like pectate lyase" evidence="3">
    <location>
        <begin position="39"/>
        <end position="93"/>
    </location>
</feature>
<dbReference type="Pfam" id="PF13229">
    <property type="entry name" value="Beta_helix"/>
    <property type="match status" value="1"/>
</dbReference>
<dbReference type="SMART" id="SM00710">
    <property type="entry name" value="PbH1"/>
    <property type="match status" value="6"/>
</dbReference>
<feature type="signal peptide" evidence="2">
    <location>
        <begin position="1"/>
        <end position="33"/>
    </location>
</feature>
<dbReference type="InterPro" id="IPR051801">
    <property type="entry name" value="GH28_Enzymes"/>
</dbReference>
<dbReference type="Proteomes" id="UP000324233">
    <property type="component" value="Chromosome"/>
</dbReference>